<dbReference type="OrthoDB" id="8240636at2"/>
<dbReference type="Proteomes" id="UP000325641">
    <property type="component" value="Chromosome"/>
</dbReference>
<feature type="signal peptide" evidence="1">
    <location>
        <begin position="1"/>
        <end position="21"/>
    </location>
</feature>
<accession>A0A5P6PB48</accession>
<dbReference type="KEGG" id="bbet:F8237_25770"/>
<feature type="chain" id="PRO_5025045605" description="DUF2147 domain-containing protein" evidence="1">
    <location>
        <begin position="22"/>
        <end position="131"/>
    </location>
</feature>
<sequence length="131" mass="14322">MRLPRLLLSLLITITISPAVAAETAAPDFSGAWKRDCAKTYGLKIWRNDDYQFSVAFCGPGGCGSPALMAHTPIAGDPKFKVVSDSEIGLRRVDVADAWLIYHRCSRDPDSWIEESKAKGLREASSDPTPK</sequence>
<organism evidence="2 3">
    <name type="scientific">Bradyrhizobium betae</name>
    <dbReference type="NCBI Taxonomy" id="244734"/>
    <lineage>
        <taxon>Bacteria</taxon>
        <taxon>Pseudomonadati</taxon>
        <taxon>Pseudomonadota</taxon>
        <taxon>Alphaproteobacteria</taxon>
        <taxon>Hyphomicrobiales</taxon>
        <taxon>Nitrobacteraceae</taxon>
        <taxon>Bradyrhizobium</taxon>
    </lineage>
</organism>
<dbReference type="RefSeq" id="WP_151649049.1">
    <property type="nucleotide sequence ID" value="NZ_CP044543.1"/>
</dbReference>
<proteinExistence type="predicted"/>
<reference evidence="3" key="1">
    <citation type="submission" date="2019-10" db="EMBL/GenBank/DDBJ databases">
        <title>Complete Genome Sequence of Bradyrhizobium betae type strain PL7HG1T.</title>
        <authorList>
            <person name="Bromfield E.S.P."/>
            <person name="Cloutier S."/>
        </authorList>
    </citation>
    <scope>NUCLEOTIDE SEQUENCE [LARGE SCALE GENOMIC DNA]</scope>
    <source>
        <strain evidence="3">PL7HG1</strain>
    </source>
</reference>
<dbReference type="EMBL" id="CP044543">
    <property type="protein sequence ID" value="QFI75502.1"/>
    <property type="molecule type" value="Genomic_DNA"/>
</dbReference>
<name>A0A5P6PB48_9BRAD</name>
<evidence type="ECO:0000256" key="1">
    <source>
        <dbReference type="SAM" id="SignalP"/>
    </source>
</evidence>
<keyword evidence="1" id="KW-0732">Signal</keyword>
<protein>
    <recommendedName>
        <fullName evidence="4">DUF2147 domain-containing protein</fullName>
    </recommendedName>
</protein>
<evidence type="ECO:0008006" key="4">
    <source>
        <dbReference type="Google" id="ProtNLM"/>
    </source>
</evidence>
<gene>
    <name evidence="2" type="ORF">F8237_25770</name>
</gene>
<evidence type="ECO:0000313" key="3">
    <source>
        <dbReference type="Proteomes" id="UP000325641"/>
    </source>
</evidence>
<dbReference type="AlphaFoldDB" id="A0A5P6PB48"/>
<evidence type="ECO:0000313" key="2">
    <source>
        <dbReference type="EMBL" id="QFI75502.1"/>
    </source>
</evidence>